<reference evidence="1 2" key="1">
    <citation type="journal article" date="2021" name="Nat. Commun.">
        <title>Genetic determinants of endophytism in the Arabidopsis root mycobiome.</title>
        <authorList>
            <person name="Mesny F."/>
            <person name="Miyauchi S."/>
            <person name="Thiergart T."/>
            <person name="Pickel B."/>
            <person name="Atanasova L."/>
            <person name="Karlsson M."/>
            <person name="Huettel B."/>
            <person name="Barry K.W."/>
            <person name="Haridas S."/>
            <person name="Chen C."/>
            <person name="Bauer D."/>
            <person name="Andreopoulos W."/>
            <person name="Pangilinan J."/>
            <person name="LaButti K."/>
            <person name="Riley R."/>
            <person name="Lipzen A."/>
            <person name="Clum A."/>
            <person name="Drula E."/>
            <person name="Henrissat B."/>
            <person name="Kohler A."/>
            <person name="Grigoriev I.V."/>
            <person name="Martin F.M."/>
            <person name="Hacquard S."/>
        </authorList>
    </citation>
    <scope>NUCLEOTIDE SEQUENCE [LARGE SCALE GENOMIC DNA]</scope>
    <source>
        <strain evidence="1 2">MPI-CAGE-CH-0241</strain>
    </source>
</reference>
<name>A0A9P8WJ66_9HYPO</name>
<protein>
    <submittedName>
        <fullName evidence="1">Uncharacterized protein</fullName>
    </submittedName>
</protein>
<dbReference type="OrthoDB" id="10559442at2759"/>
<evidence type="ECO:0000313" key="2">
    <source>
        <dbReference type="Proteomes" id="UP000777438"/>
    </source>
</evidence>
<proteinExistence type="predicted"/>
<organism evidence="1 2">
    <name type="scientific">Thelonectria olida</name>
    <dbReference type="NCBI Taxonomy" id="1576542"/>
    <lineage>
        <taxon>Eukaryota</taxon>
        <taxon>Fungi</taxon>
        <taxon>Dikarya</taxon>
        <taxon>Ascomycota</taxon>
        <taxon>Pezizomycotina</taxon>
        <taxon>Sordariomycetes</taxon>
        <taxon>Hypocreomycetidae</taxon>
        <taxon>Hypocreales</taxon>
        <taxon>Nectriaceae</taxon>
        <taxon>Thelonectria</taxon>
    </lineage>
</organism>
<dbReference type="Proteomes" id="UP000777438">
    <property type="component" value="Unassembled WGS sequence"/>
</dbReference>
<comment type="caution">
    <text evidence="1">The sequence shown here is derived from an EMBL/GenBank/DDBJ whole genome shotgun (WGS) entry which is preliminary data.</text>
</comment>
<gene>
    <name evidence="1" type="ORF">B0T10DRAFT_556248</name>
</gene>
<keyword evidence="2" id="KW-1185">Reference proteome</keyword>
<accession>A0A9P8WJ66</accession>
<dbReference type="AlphaFoldDB" id="A0A9P8WJ66"/>
<dbReference type="EMBL" id="JAGPYM010000002">
    <property type="protein sequence ID" value="KAH6898959.1"/>
    <property type="molecule type" value="Genomic_DNA"/>
</dbReference>
<evidence type="ECO:0000313" key="1">
    <source>
        <dbReference type="EMBL" id="KAH6898959.1"/>
    </source>
</evidence>
<sequence length="272" mass="31711">MCYQIYLYTCRHMKRELHDCYRILRQKTSFFGTLVECFSPVEPCKKLVGGLARLNYPCETCTPRPAAKWPLWDKRWAFPTMCFDDDELDEEKHWTGPHFTQNQRECTLEDTTGYRVPDVYVVTDPVEEAALRRVPNRRWSCETLDGREDGVLVSTDRPQHSLKVPYQHKPSKPSRPIHRVSACENLRFAFRDSLSVSSLEQEEAVEKVMDTRKLAKHLVESSTEYCEPEPYVVHIHSGVFDDLSDASRRLWDEYEARNAMGCFADEDNGAFE</sequence>